<dbReference type="PANTHER" id="PTHR33964">
    <property type="entry name" value="RE45066P-RELATED"/>
    <property type="match status" value="1"/>
</dbReference>
<dbReference type="PANTHER" id="PTHR33964:SF1">
    <property type="entry name" value="RE45066P"/>
    <property type="match status" value="1"/>
</dbReference>
<organism evidence="3 4">
    <name type="scientific">Anopheles atroparvus</name>
    <name type="common">European mosquito</name>
    <dbReference type="NCBI Taxonomy" id="41427"/>
    <lineage>
        <taxon>Eukaryota</taxon>
        <taxon>Metazoa</taxon>
        <taxon>Ecdysozoa</taxon>
        <taxon>Arthropoda</taxon>
        <taxon>Hexapoda</taxon>
        <taxon>Insecta</taxon>
        <taxon>Pterygota</taxon>
        <taxon>Neoptera</taxon>
        <taxon>Endopterygota</taxon>
        <taxon>Diptera</taxon>
        <taxon>Nematocera</taxon>
        <taxon>Culicoidea</taxon>
        <taxon>Culicidae</taxon>
        <taxon>Anophelinae</taxon>
        <taxon>Anopheles</taxon>
    </lineage>
</organism>
<dbReference type="AlphaFoldDB" id="A0AAG5DML7"/>
<evidence type="ECO:0000313" key="4">
    <source>
        <dbReference type="Proteomes" id="UP000075880"/>
    </source>
</evidence>
<dbReference type="Proteomes" id="UP000075880">
    <property type="component" value="Unassembled WGS sequence"/>
</dbReference>
<protein>
    <submittedName>
        <fullName evidence="3">Uncharacterized protein</fullName>
    </submittedName>
</protein>
<feature type="region of interest" description="Disordered" evidence="1">
    <location>
        <begin position="179"/>
        <end position="224"/>
    </location>
</feature>
<reference evidence="3" key="1">
    <citation type="submission" date="2024-04" db="UniProtKB">
        <authorList>
            <consortium name="EnsemblMetazoa"/>
        </authorList>
    </citation>
    <scope>IDENTIFICATION</scope>
    <source>
        <strain evidence="3">EBRO</strain>
    </source>
</reference>
<evidence type="ECO:0000256" key="1">
    <source>
        <dbReference type="SAM" id="MobiDB-lite"/>
    </source>
</evidence>
<keyword evidence="2" id="KW-0732">Signal</keyword>
<evidence type="ECO:0000313" key="3">
    <source>
        <dbReference type="EnsemblMetazoa" id="ENSAATROPP011903"/>
    </source>
</evidence>
<dbReference type="EnsemblMetazoa" id="ENSAATROPT013100">
    <property type="protein sequence ID" value="ENSAATROPP011903"/>
    <property type="gene ID" value="ENSAATROPG010659"/>
</dbReference>
<proteinExistence type="predicted"/>
<name>A0AAG5DML7_ANOAO</name>
<keyword evidence="4" id="KW-1185">Reference proteome</keyword>
<accession>A0AAG5DML7</accession>
<evidence type="ECO:0000256" key="2">
    <source>
        <dbReference type="SAM" id="SignalP"/>
    </source>
</evidence>
<feature type="signal peptide" evidence="2">
    <location>
        <begin position="1"/>
        <end position="31"/>
    </location>
</feature>
<sequence length="328" mass="37490">MRIRRNANISTGSVFHLTLVTMAALVRQGFSEDCGQEELVQCTRPLQVLSATSELSFVTKKEELDKLCPDLHTGLHCIRSYTRRCMNIHQRDHFNKLYHGTNEVIHELCEEGPYQEDFLRHAPCMRRVKKDYEICATRYQSTMSKIGQAAPTTTTTTTTTASTAFHQFHAGTTMATHPAAALSSGQYHADHDVSQHHHHRRQEQHKQHEHPGRGAHRNSTKSVEEAEEEHLKTVCCAFQKYMQCSEFTVRHACGDETALFTRKFLDKMSNTLMRMHCVDYTPESGKCRDYFTSSATRSGFHRWSSSAHYQLLAVVTLAVLFLQPRAFI</sequence>
<feature type="chain" id="PRO_5042497319" evidence="2">
    <location>
        <begin position="32"/>
        <end position="328"/>
    </location>
</feature>